<proteinExistence type="predicted"/>
<name>A0A1V3IWB5_9PAST</name>
<dbReference type="EMBL" id="MLHK01000017">
    <property type="protein sequence ID" value="OOF46391.1"/>
    <property type="molecule type" value="Genomic_DNA"/>
</dbReference>
<evidence type="ECO:0000259" key="1">
    <source>
        <dbReference type="SMART" id="SM00901"/>
    </source>
</evidence>
<reference evidence="2 3" key="1">
    <citation type="submission" date="2016-10" db="EMBL/GenBank/DDBJ databases">
        <title>Rodentibacter gen. nov. and new species.</title>
        <authorList>
            <person name="Christensen H."/>
        </authorList>
    </citation>
    <scope>NUCLEOTIDE SEQUENCE [LARGE SCALE GENOMIC DNA]</scope>
    <source>
        <strain evidence="2 3">H1983213011</strain>
    </source>
</reference>
<sequence>MTSMCKQSIPEELQFWEDSYQEKAQDKNLNTDKVSSRDYIRKSEANNLNFVISSYVPSIKIKSYDALRCLLYTEHFDGVGSDWVFRGHRDHNWRLESTLERIGSKSLDLREAHLNQFRKECRRIFKDKTYLSDMDENDFWAIGQHYDLATPLLDWTQSPYVALFFAFEHQQDDDNYRVIYALNKTKLVNLFSKIEVQEQLFFEPSKDPFGRLVNQSGLFTIAPYCTTLEDMLIDNLRRVNITKANDIANYICKIYIKSSPSIRKNCLLDLRQMNIHRGTLCPDLNGAALYCNHMIKEQYGIDC</sequence>
<organism evidence="2 3">
    <name type="scientific">Rodentibacter trehalosifermentans</name>
    <dbReference type="NCBI Taxonomy" id="1908263"/>
    <lineage>
        <taxon>Bacteria</taxon>
        <taxon>Pseudomonadati</taxon>
        <taxon>Pseudomonadota</taxon>
        <taxon>Gammaproteobacteria</taxon>
        <taxon>Pasteurellales</taxon>
        <taxon>Pasteurellaceae</taxon>
        <taxon>Rodentibacter</taxon>
    </lineage>
</organism>
<protein>
    <recommendedName>
        <fullName evidence="1">FRG domain-containing protein</fullName>
    </recommendedName>
</protein>
<dbReference type="InterPro" id="IPR014966">
    <property type="entry name" value="FRG-dom"/>
</dbReference>
<dbReference type="SMART" id="SM00901">
    <property type="entry name" value="FRG"/>
    <property type="match status" value="1"/>
</dbReference>
<gene>
    <name evidence="2" type="ORF">BKK51_02595</name>
</gene>
<evidence type="ECO:0000313" key="3">
    <source>
        <dbReference type="Proteomes" id="UP000188728"/>
    </source>
</evidence>
<dbReference type="AlphaFoldDB" id="A0A1V3IWB5"/>
<accession>A0A1V3IWB5</accession>
<feature type="domain" description="FRG" evidence="1">
    <location>
        <begin position="79"/>
        <end position="180"/>
    </location>
</feature>
<dbReference type="RefSeq" id="WP_077473687.1">
    <property type="nucleotide sequence ID" value="NZ_MLHK01000017.1"/>
</dbReference>
<evidence type="ECO:0000313" key="2">
    <source>
        <dbReference type="EMBL" id="OOF46391.1"/>
    </source>
</evidence>
<comment type="caution">
    <text evidence="2">The sequence shown here is derived from an EMBL/GenBank/DDBJ whole genome shotgun (WGS) entry which is preliminary data.</text>
</comment>
<dbReference type="Pfam" id="PF08867">
    <property type="entry name" value="FRG"/>
    <property type="match status" value="1"/>
</dbReference>
<dbReference type="Proteomes" id="UP000188728">
    <property type="component" value="Unassembled WGS sequence"/>
</dbReference>